<organism evidence="2 3">
    <name type="scientific">Gomphillus americanus</name>
    <dbReference type="NCBI Taxonomy" id="1940652"/>
    <lineage>
        <taxon>Eukaryota</taxon>
        <taxon>Fungi</taxon>
        <taxon>Dikarya</taxon>
        <taxon>Ascomycota</taxon>
        <taxon>Pezizomycotina</taxon>
        <taxon>Lecanoromycetes</taxon>
        <taxon>OSLEUM clade</taxon>
        <taxon>Ostropomycetidae</taxon>
        <taxon>Ostropales</taxon>
        <taxon>Graphidaceae</taxon>
        <taxon>Gomphilloideae</taxon>
        <taxon>Gomphillus</taxon>
    </lineage>
</organism>
<evidence type="ECO:0000313" key="3">
    <source>
        <dbReference type="Proteomes" id="UP000664169"/>
    </source>
</evidence>
<sequence length="156" mass="15803">MQLKSSLVLAIGLAASATAQTVSLPSNGIPSSASSSIFSRLNSDLSSYESAQQTIAVSLANALNSVLAGVTDDIGIAEPTSWYLTDRASALNSIITGTPTWLAPLPSDVQSYIKSVATAEASIINRDINAGTRVDAVLKAGIAAVVGVGVGVVIML</sequence>
<name>A0A8H3FDK2_9LECA</name>
<keyword evidence="3" id="KW-1185">Reference proteome</keyword>
<evidence type="ECO:0000313" key="2">
    <source>
        <dbReference type="EMBL" id="CAF9922651.1"/>
    </source>
</evidence>
<dbReference type="Proteomes" id="UP000664169">
    <property type="component" value="Unassembled WGS sequence"/>
</dbReference>
<dbReference type="OrthoDB" id="5419608at2759"/>
<dbReference type="EMBL" id="CAJPDQ010000018">
    <property type="protein sequence ID" value="CAF9922651.1"/>
    <property type="molecule type" value="Genomic_DNA"/>
</dbReference>
<feature type="chain" id="PRO_5034203697" evidence="1">
    <location>
        <begin position="20"/>
        <end position="156"/>
    </location>
</feature>
<gene>
    <name evidence="2" type="ORF">GOMPHAMPRED_002635</name>
</gene>
<evidence type="ECO:0000256" key="1">
    <source>
        <dbReference type="SAM" id="SignalP"/>
    </source>
</evidence>
<reference evidence="2" key="1">
    <citation type="submission" date="2021-03" db="EMBL/GenBank/DDBJ databases">
        <authorList>
            <person name="Tagirdzhanova G."/>
        </authorList>
    </citation>
    <scope>NUCLEOTIDE SEQUENCE</scope>
</reference>
<accession>A0A8H3FDK2</accession>
<proteinExistence type="predicted"/>
<feature type="signal peptide" evidence="1">
    <location>
        <begin position="1"/>
        <end position="19"/>
    </location>
</feature>
<keyword evidence="1" id="KW-0732">Signal</keyword>
<dbReference type="AlphaFoldDB" id="A0A8H3FDK2"/>
<protein>
    <submittedName>
        <fullName evidence="2">Uncharacterized protein</fullName>
    </submittedName>
</protein>
<comment type="caution">
    <text evidence="2">The sequence shown here is derived from an EMBL/GenBank/DDBJ whole genome shotgun (WGS) entry which is preliminary data.</text>
</comment>